<dbReference type="EMBL" id="CAXIEN010000063">
    <property type="protein sequence ID" value="CAL1272697.1"/>
    <property type="molecule type" value="Genomic_DNA"/>
</dbReference>
<proteinExistence type="predicted"/>
<protein>
    <submittedName>
        <fullName evidence="2">Uncharacterized protein</fullName>
    </submittedName>
</protein>
<feature type="region of interest" description="Disordered" evidence="1">
    <location>
        <begin position="82"/>
        <end position="103"/>
    </location>
</feature>
<feature type="compositionally biased region" description="Polar residues" evidence="1">
    <location>
        <begin position="366"/>
        <end position="376"/>
    </location>
</feature>
<feature type="compositionally biased region" description="Polar residues" evidence="1">
    <location>
        <begin position="312"/>
        <end position="333"/>
    </location>
</feature>
<feature type="region of interest" description="Disordered" evidence="1">
    <location>
        <begin position="203"/>
        <end position="424"/>
    </location>
</feature>
<sequence>MSTRKILNQDNQTDSENEETPEHEISNPENQASSENQEMPNFIRARQVPPGNGDFRHLDPQIPQFPGIIPFFISENKEIGKVEEREKATSSKSPGGQESQQMGPVLSLPRKLSMGGNVASNIKAIRLTLEFLPGTGNEISPTGIEEVSTIPTSCSGLSEVPYPQLSIKKEEVSTMSSSTSGLSEASYLQPSVKSNDVLRNLLPDCSKGTTGQPTSKISSIISKEERDRATTPRPPAGTRFHCPPLYTDSGERRQAKSPPSSSITFHRLSPYPLNSGGRGRRRQLRPSPNITLNRPSPYTSNSGGSGNRRQLRSSSSITFHHPSTFTLNSGSSGEKSKPTPGASVGTMSQCPPMYPGRGHKPILSFKSVQHSEQPSHTFHHTGQKIGPFSPPSPDRDQTTYSAPLPLSYKMWRRGQSSPISSDSD</sequence>
<reference evidence="2 3" key="1">
    <citation type="submission" date="2024-04" db="EMBL/GenBank/DDBJ databases">
        <authorList>
            <person name="Rising A."/>
            <person name="Reimegard J."/>
            <person name="Sonavane S."/>
            <person name="Akerstrom W."/>
            <person name="Nylinder S."/>
            <person name="Hedman E."/>
            <person name="Kallberg Y."/>
        </authorList>
    </citation>
    <scope>NUCLEOTIDE SEQUENCE [LARGE SCALE GENOMIC DNA]</scope>
</reference>
<comment type="caution">
    <text evidence="2">The sequence shown here is derived from an EMBL/GenBank/DDBJ whole genome shotgun (WGS) entry which is preliminary data.</text>
</comment>
<name>A0AAV1ZLL8_9ARAC</name>
<evidence type="ECO:0000313" key="2">
    <source>
        <dbReference type="EMBL" id="CAL1272697.1"/>
    </source>
</evidence>
<organism evidence="2 3">
    <name type="scientific">Larinioides sclopetarius</name>
    <dbReference type="NCBI Taxonomy" id="280406"/>
    <lineage>
        <taxon>Eukaryota</taxon>
        <taxon>Metazoa</taxon>
        <taxon>Ecdysozoa</taxon>
        <taxon>Arthropoda</taxon>
        <taxon>Chelicerata</taxon>
        <taxon>Arachnida</taxon>
        <taxon>Araneae</taxon>
        <taxon>Araneomorphae</taxon>
        <taxon>Entelegynae</taxon>
        <taxon>Araneoidea</taxon>
        <taxon>Araneidae</taxon>
        <taxon>Larinioides</taxon>
    </lineage>
</organism>
<feature type="compositionally biased region" description="Polar residues" evidence="1">
    <location>
        <begin position="286"/>
        <end position="302"/>
    </location>
</feature>
<feature type="compositionally biased region" description="Polar residues" evidence="1">
    <location>
        <begin position="90"/>
        <end position="102"/>
    </location>
</feature>
<evidence type="ECO:0000256" key="1">
    <source>
        <dbReference type="SAM" id="MobiDB-lite"/>
    </source>
</evidence>
<keyword evidence="3" id="KW-1185">Reference proteome</keyword>
<gene>
    <name evidence="2" type="ORF">LARSCL_LOCUS6533</name>
</gene>
<evidence type="ECO:0000313" key="3">
    <source>
        <dbReference type="Proteomes" id="UP001497382"/>
    </source>
</evidence>
<feature type="compositionally biased region" description="Polar residues" evidence="1">
    <location>
        <begin position="27"/>
        <end position="39"/>
    </location>
</feature>
<feature type="compositionally biased region" description="Polar residues" evidence="1">
    <location>
        <begin position="1"/>
        <end position="12"/>
    </location>
</feature>
<accession>A0AAV1ZLL8</accession>
<feature type="region of interest" description="Disordered" evidence="1">
    <location>
        <begin position="1"/>
        <end position="61"/>
    </location>
</feature>
<feature type="compositionally biased region" description="Polar residues" evidence="1">
    <location>
        <begin position="414"/>
        <end position="424"/>
    </location>
</feature>
<dbReference type="AlphaFoldDB" id="A0AAV1ZLL8"/>
<dbReference type="Proteomes" id="UP001497382">
    <property type="component" value="Unassembled WGS sequence"/>
</dbReference>